<dbReference type="GeneID" id="105060750"/>
<evidence type="ECO:0000256" key="4">
    <source>
        <dbReference type="ARBA" id="ARBA00022723"/>
    </source>
</evidence>
<evidence type="ECO:0000256" key="11">
    <source>
        <dbReference type="SAM" id="SignalP"/>
    </source>
</evidence>
<dbReference type="PRINTS" id="PR00385">
    <property type="entry name" value="P450"/>
</dbReference>
<dbReference type="InterPro" id="IPR001128">
    <property type="entry name" value="Cyt_P450"/>
</dbReference>
<feature type="chain" id="PRO_5026913618" evidence="11">
    <location>
        <begin position="24"/>
        <end position="487"/>
    </location>
</feature>
<comment type="cofactor">
    <cofactor evidence="9">
        <name>heme</name>
        <dbReference type="ChEBI" id="CHEBI:30413"/>
    </cofactor>
</comment>
<dbReference type="CDD" id="cd11043">
    <property type="entry name" value="CYP90-like"/>
    <property type="match status" value="1"/>
</dbReference>
<evidence type="ECO:0000256" key="6">
    <source>
        <dbReference type="ARBA" id="ARBA00023002"/>
    </source>
</evidence>
<accession>A0A6I9SNL1</accession>
<dbReference type="InterPro" id="IPR002403">
    <property type="entry name" value="Cyt_P450_E_grp-IV"/>
</dbReference>
<dbReference type="Gene3D" id="1.10.630.10">
    <property type="entry name" value="Cytochrome P450"/>
    <property type="match status" value="1"/>
</dbReference>
<name>A0A6I9SNL1_ELAGV</name>
<dbReference type="PANTHER" id="PTHR24286:SF194">
    <property type="entry name" value="STEROID (22S)-HYDROXYLASE"/>
    <property type="match status" value="1"/>
</dbReference>
<keyword evidence="5" id="KW-1133">Transmembrane helix</keyword>
<dbReference type="InterPro" id="IPR036396">
    <property type="entry name" value="Cyt_P450_sf"/>
</dbReference>
<dbReference type="GO" id="GO:0010268">
    <property type="term" value="P:brassinosteroid homeostasis"/>
    <property type="evidence" value="ECO:0007669"/>
    <property type="project" value="TreeGrafter"/>
</dbReference>
<dbReference type="GO" id="GO:0016020">
    <property type="term" value="C:membrane"/>
    <property type="evidence" value="ECO:0007669"/>
    <property type="project" value="UniProtKB-SubCell"/>
</dbReference>
<feature type="signal peptide" evidence="11">
    <location>
        <begin position="1"/>
        <end position="23"/>
    </location>
</feature>
<comment type="subcellular location">
    <subcellularLocation>
        <location evidence="1">Membrane</location>
        <topology evidence="1">Single-pass membrane protein</topology>
    </subcellularLocation>
</comment>
<dbReference type="Pfam" id="PF00067">
    <property type="entry name" value="p450"/>
    <property type="match status" value="1"/>
</dbReference>
<proteinExistence type="inferred from homology"/>
<dbReference type="GO" id="GO:0016705">
    <property type="term" value="F:oxidoreductase activity, acting on paired donors, with incorporation or reduction of molecular oxygen"/>
    <property type="evidence" value="ECO:0007669"/>
    <property type="project" value="InterPro"/>
</dbReference>
<dbReference type="Proteomes" id="UP000504607">
    <property type="component" value="Chromosome 1"/>
</dbReference>
<sequence length="487" mass="55632">MEISPWLSLILLFFSALVALVTAWSLKGTEKRYKGLNLPPGSMGWPLLGETIAFRKGHPCTRLGEYMEKRINKYGKIFKSNLHGAPTVVSADAELNRFILHNDGRLFEPSWPTSLVNILGKKSMIIASGDTHHYLKSLAINFMSVPRLCSHFLGDAEQSILQTFSTWVEHTPFPLKEEAIKMSFNLIVKHILSKKPGEPETEQLRKLFMCFMRGAVAMPINLPGTAYRKALKSRAAILTIIYRLMAERIHQKKDGWDEIGEDSDLLGFILEQSNLDAEQFADLLLGLLFGGHETSSTAMTLAIYFLGDSRRALEELREEHIQIVKLKKERGETGALTWQDYKKMEFTRCIVSETLRLGNLIRFVHRKARSNVQFQGYDIPRDWNIIPVFAAAHLDPSLHDEPRKFNPWRWQTLSASTTRDDSYMAFSHGIRRCPGQELAKMEITIFLHHFVLNFDWESAELDHPLASPFPEFPKGLPIKVHKLSLDM</sequence>
<dbReference type="SUPFAM" id="SSF48264">
    <property type="entry name" value="Cytochrome P450"/>
    <property type="match status" value="1"/>
</dbReference>
<dbReference type="KEGG" id="egu:105060750"/>
<dbReference type="AlphaFoldDB" id="A0A6I9SNL1"/>
<evidence type="ECO:0000256" key="7">
    <source>
        <dbReference type="ARBA" id="ARBA00023004"/>
    </source>
</evidence>
<dbReference type="OrthoDB" id="442633at2759"/>
<keyword evidence="9 10" id="KW-0349">Heme</keyword>
<dbReference type="InterPro" id="IPR017972">
    <property type="entry name" value="Cyt_P450_CS"/>
</dbReference>
<feature type="binding site" description="axial binding residue" evidence="9">
    <location>
        <position position="433"/>
    </location>
    <ligand>
        <name>heme</name>
        <dbReference type="ChEBI" id="CHEBI:30413"/>
    </ligand>
    <ligandPart>
        <name>Fe</name>
        <dbReference type="ChEBI" id="CHEBI:18248"/>
    </ligandPart>
</feature>
<gene>
    <name evidence="13" type="primary">LOC105060750</name>
</gene>
<evidence type="ECO:0000256" key="9">
    <source>
        <dbReference type="PIRSR" id="PIRSR602403-1"/>
    </source>
</evidence>
<organism evidence="12 13">
    <name type="scientific">Elaeis guineensis var. tenera</name>
    <name type="common">Oil palm</name>
    <dbReference type="NCBI Taxonomy" id="51953"/>
    <lineage>
        <taxon>Eukaryota</taxon>
        <taxon>Viridiplantae</taxon>
        <taxon>Streptophyta</taxon>
        <taxon>Embryophyta</taxon>
        <taxon>Tracheophyta</taxon>
        <taxon>Spermatophyta</taxon>
        <taxon>Magnoliopsida</taxon>
        <taxon>Liliopsida</taxon>
        <taxon>Arecaceae</taxon>
        <taxon>Arecoideae</taxon>
        <taxon>Cocoseae</taxon>
        <taxon>Elaeidinae</taxon>
        <taxon>Elaeis</taxon>
    </lineage>
</organism>
<keyword evidence="4 9" id="KW-0479">Metal-binding</keyword>
<protein>
    <submittedName>
        <fullName evidence="13">Cytochrome P450 90B1-like isoform X1</fullName>
    </submittedName>
</protein>
<dbReference type="GO" id="GO:0016132">
    <property type="term" value="P:brassinosteroid biosynthetic process"/>
    <property type="evidence" value="ECO:0007669"/>
    <property type="project" value="TreeGrafter"/>
</dbReference>
<dbReference type="GO" id="GO:0004497">
    <property type="term" value="F:monooxygenase activity"/>
    <property type="evidence" value="ECO:0007669"/>
    <property type="project" value="UniProtKB-KW"/>
</dbReference>
<comment type="similarity">
    <text evidence="2 10">Belongs to the cytochrome P450 family.</text>
</comment>
<dbReference type="GO" id="GO:0005506">
    <property type="term" value="F:iron ion binding"/>
    <property type="evidence" value="ECO:0007669"/>
    <property type="project" value="InterPro"/>
</dbReference>
<dbReference type="PRINTS" id="PR00465">
    <property type="entry name" value="EP450IV"/>
</dbReference>
<dbReference type="PANTHER" id="PTHR24286">
    <property type="entry name" value="CYTOCHROME P450 26"/>
    <property type="match status" value="1"/>
</dbReference>
<evidence type="ECO:0000256" key="5">
    <source>
        <dbReference type="ARBA" id="ARBA00022989"/>
    </source>
</evidence>
<evidence type="ECO:0000256" key="10">
    <source>
        <dbReference type="RuleBase" id="RU000461"/>
    </source>
</evidence>
<keyword evidence="11" id="KW-0732">Signal</keyword>
<keyword evidence="10" id="KW-0503">Monooxygenase</keyword>
<evidence type="ECO:0000256" key="8">
    <source>
        <dbReference type="ARBA" id="ARBA00023136"/>
    </source>
</evidence>
<dbReference type="PROSITE" id="PS00086">
    <property type="entry name" value="CYTOCHROME_P450"/>
    <property type="match status" value="1"/>
</dbReference>
<keyword evidence="8" id="KW-0472">Membrane</keyword>
<keyword evidence="3" id="KW-0812">Transmembrane</keyword>
<dbReference type="GO" id="GO:0020037">
    <property type="term" value="F:heme binding"/>
    <property type="evidence" value="ECO:0007669"/>
    <property type="project" value="InterPro"/>
</dbReference>
<dbReference type="InParanoid" id="A0A6I9SNL1"/>
<reference evidence="13" key="1">
    <citation type="submission" date="2025-08" db="UniProtKB">
        <authorList>
            <consortium name="RefSeq"/>
        </authorList>
    </citation>
    <scope>IDENTIFICATION</scope>
</reference>
<evidence type="ECO:0000256" key="1">
    <source>
        <dbReference type="ARBA" id="ARBA00004167"/>
    </source>
</evidence>
<keyword evidence="12" id="KW-1185">Reference proteome</keyword>
<dbReference type="GO" id="GO:0016125">
    <property type="term" value="P:sterol metabolic process"/>
    <property type="evidence" value="ECO:0007669"/>
    <property type="project" value="TreeGrafter"/>
</dbReference>
<evidence type="ECO:0000256" key="2">
    <source>
        <dbReference type="ARBA" id="ARBA00010617"/>
    </source>
</evidence>
<keyword evidence="6 10" id="KW-0560">Oxidoreductase</keyword>
<evidence type="ECO:0000313" key="12">
    <source>
        <dbReference type="Proteomes" id="UP000504607"/>
    </source>
</evidence>
<keyword evidence="7 9" id="KW-0408">Iron</keyword>
<evidence type="ECO:0000313" key="13">
    <source>
        <dbReference type="RefSeq" id="XP_010942885.1"/>
    </source>
</evidence>
<evidence type="ECO:0000256" key="3">
    <source>
        <dbReference type="ARBA" id="ARBA00022692"/>
    </source>
</evidence>
<dbReference type="RefSeq" id="XP_010942885.1">
    <property type="nucleotide sequence ID" value="XM_010944583.3"/>
</dbReference>